<reference evidence="3" key="1">
    <citation type="submission" date="2022-10" db="EMBL/GenBank/DDBJ databases">
        <title>Determination and structural analysis of whole genome sequence of Sarocladium strictum F4-1.</title>
        <authorList>
            <person name="Hu L."/>
            <person name="Jiang Y."/>
        </authorList>
    </citation>
    <scope>NUCLEOTIDE SEQUENCE</scope>
    <source>
        <strain evidence="3">F4-1</strain>
    </source>
</reference>
<dbReference type="SUPFAM" id="SSF53474">
    <property type="entry name" value="alpha/beta-Hydrolases"/>
    <property type="match status" value="1"/>
</dbReference>
<comment type="caution">
    <text evidence="3">The sequence shown here is derived from an EMBL/GenBank/DDBJ whole genome shotgun (WGS) entry which is preliminary data.</text>
</comment>
<dbReference type="EMBL" id="JAPDFR010000007">
    <property type="protein sequence ID" value="KAK0385122.1"/>
    <property type="molecule type" value="Genomic_DNA"/>
</dbReference>
<sequence length="346" mass="39333">MALELVELAPRATCHRVRPIEINLSAHFLHTLDAIRDTKLLLRELKAFRETNNMTESCSISLSTLSNLRDEWLTVFDWEAEQEEMNQRAALRAGYSLCAPQVPRIGCHSSDSPSWVVRIILGYSSLDTLIPRLTRHEQLDYERTFHVVIPSLPGYGLSSPAPDGWYTTDFARKCNTLMTDILGYSRYAVQGSDWVCRSVAYPIYTNHKQTAGAAHFSQIPFAPSDMGTSTTGSDPRQGTGPSLLTHKRIIHHVSCMADADAPRLFSQFKWNTQRCGRARWLRKLVAWYTTSVSHSMCEFREFDGHFPKRDDPDAVSKDKVPNYPSDRQVLVRLCLPLTEIVYTAFF</sequence>
<dbReference type="AlphaFoldDB" id="A0AA39GFG8"/>
<protein>
    <submittedName>
        <fullName evidence="3">Uncharacterized protein</fullName>
    </submittedName>
</protein>
<evidence type="ECO:0000313" key="4">
    <source>
        <dbReference type="Proteomes" id="UP001175261"/>
    </source>
</evidence>
<evidence type="ECO:0000256" key="1">
    <source>
        <dbReference type="ARBA" id="ARBA00010088"/>
    </source>
</evidence>
<dbReference type="PANTHER" id="PTHR21661">
    <property type="entry name" value="EPOXIDE HYDROLASE 1-RELATED"/>
    <property type="match status" value="1"/>
</dbReference>
<dbReference type="Gene3D" id="3.40.50.1820">
    <property type="entry name" value="alpha/beta hydrolase"/>
    <property type="match status" value="1"/>
</dbReference>
<evidence type="ECO:0000313" key="3">
    <source>
        <dbReference type="EMBL" id="KAK0385122.1"/>
    </source>
</evidence>
<dbReference type="GO" id="GO:0004301">
    <property type="term" value="F:epoxide hydrolase activity"/>
    <property type="evidence" value="ECO:0007669"/>
    <property type="project" value="TreeGrafter"/>
</dbReference>
<dbReference type="PANTHER" id="PTHR21661:SF35">
    <property type="entry name" value="EPOXIDE HYDROLASE"/>
    <property type="match status" value="1"/>
</dbReference>
<name>A0AA39GFG8_SARSR</name>
<proteinExistence type="inferred from homology"/>
<evidence type="ECO:0000256" key="2">
    <source>
        <dbReference type="ARBA" id="ARBA00022801"/>
    </source>
</evidence>
<organism evidence="3 4">
    <name type="scientific">Sarocladium strictum</name>
    <name type="common">Black bundle disease fungus</name>
    <name type="synonym">Acremonium strictum</name>
    <dbReference type="NCBI Taxonomy" id="5046"/>
    <lineage>
        <taxon>Eukaryota</taxon>
        <taxon>Fungi</taxon>
        <taxon>Dikarya</taxon>
        <taxon>Ascomycota</taxon>
        <taxon>Pezizomycotina</taxon>
        <taxon>Sordariomycetes</taxon>
        <taxon>Hypocreomycetidae</taxon>
        <taxon>Hypocreales</taxon>
        <taxon>Sarocladiaceae</taxon>
        <taxon>Sarocladium</taxon>
    </lineage>
</organism>
<dbReference type="Proteomes" id="UP001175261">
    <property type="component" value="Unassembled WGS sequence"/>
</dbReference>
<dbReference type="GO" id="GO:0097176">
    <property type="term" value="P:epoxide metabolic process"/>
    <property type="evidence" value="ECO:0007669"/>
    <property type="project" value="TreeGrafter"/>
</dbReference>
<dbReference type="InterPro" id="IPR029058">
    <property type="entry name" value="AB_hydrolase_fold"/>
</dbReference>
<keyword evidence="2" id="KW-0378">Hydrolase</keyword>
<keyword evidence="4" id="KW-1185">Reference proteome</keyword>
<accession>A0AA39GFG8</accession>
<comment type="similarity">
    <text evidence="1">Belongs to the peptidase S33 family.</text>
</comment>
<gene>
    <name evidence="3" type="ORF">NLU13_7600</name>
</gene>